<evidence type="ECO:0000256" key="2">
    <source>
        <dbReference type="ARBA" id="ARBA00022737"/>
    </source>
</evidence>
<evidence type="ECO:0000256" key="1">
    <source>
        <dbReference type="ARBA" id="ARBA00022614"/>
    </source>
</evidence>
<feature type="non-terminal residue" evidence="5">
    <location>
        <position position="744"/>
    </location>
</feature>
<keyword evidence="6" id="KW-1185">Reference proteome</keyword>
<gene>
    <name evidence="5" type="ORF">PFISCL1PPCAC_3242</name>
</gene>
<dbReference type="Gene3D" id="3.80.10.10">
    <property type="entry name" value="Ribonuclease Inhibitor"/>
    <property type="match status" value="1"/>
</dbReference>
<proteinExistence type="inferred from homology"/>
<feature type="compositionally biased region" description="Low complexity" evidence="4">
    <location>
        <begin position="712"/>
        <end position="735"/>
    </location>
</feature>
<feature type="region of interest" description="Disordered" evidence="4">
    <location>
        <begin position="672"/>
        <end position="744"/>
    </location>
</feature>
<reference evidence="5" key="1">
    <citation type="submission" date="2023-10" db="EMBL/GenBank/DDBJ databases">
        <title>Genome assembly of Pristionchus species.</title>
        <authorList>
            <person name="Yoshida K."/>
            <person name="Sommer R.J."/>
        </authorList>
    </citation>
    <scope>NUCLEOTIDE SEQUENCE</scope>
    <source>
        <strain evidence="5">RS5133</strain>
    </source>
</reference>
<evidence type="ECO:0000313" key="5">
    <source>
        <dbReference type="EMBL" id="GMT11945.1"/>
    </source>
</evidence>
<dbReference type="InterPro" id="IPR051279">
    <property type="entry name" value="PP1-Reg/Actin-Interact_Protein"/>
</dbReference>
<dbReference type="Pfam" id="PF13516">
    <property type="entry name" value="LRR_6"/>
    <property type="match status" value="2"/>
</dbReference>
<feature type="compositionally biased region" description="Low complexity" evidence="4">
    <location>
        <begin position="127"/>
        <end position="155"/>
    </location>
</feature>
<dbReference type="PANTHER" id="PTHR24112">
    <property type="entry name" value="LEUCINE-RICH REPEAT, ISOFORM F-RELATED"/>
    <property type="match status" value="1"/>
</dbReference>
<dbReference type="SMART" id="SM00368">
    <property type="entry name" value="LRR_RI"/>
    <property type="match status" value="7"/>
</dbReference>
<evidence type="ECO:0000313" key="6">
    <source>
        <dbReference type="Proteomes" id="UP001432322"/>
    </source>
</evidence>
<accession>A0AAV5UXD7</accession>
<feature type="non-terminal residue" evidence="5">
    <location>
        <position position="1"/>
    </location>
</feature>
<evidence type="ECO:0000256" key="3">
    <source>
        <dbReference type="ARBA" id="ARBA00038315"/>
    </source>
</evidence>
<feature type="compositionally biased region" description="Low complexity" evidence="4">
    <location>
        <begin position="178"/>
        <end position="192"/>
    </location>
</feature>
<feature type="compositionally biased region" description="Low complexity" evidence="4">
    <location>
        <begin position="67"/>
        <end position="89"/>
    </location>
</feature>
<dbReference type="EMBL" id="BTSY01000001">
    <property type="protein sequence ID" value="GMT11945.1"/>
    <property type="molecule type" value="Genomic_DNA"/>
</dbReference>
<dbReference type="InterPro" id="IPR001611">
    <property type="entry name" value="Leu-rich_rpt"/>
</dbReference>
<dbReference type="Proteomes" id="UP001432322">
    <property type="component" value="Unassembled WGS sequence"/>
</dbReference>
<dbReference type="SUPFAM" id="SSF52047">
    <property type="entry name" value="RNI-like"/>
    <property type="match status" value="1"/>
</dbReference>
<feature type="compositionally biased region" description="Basic and acidic residues" evidence="4">
    <location>
        <begin position="678"/>
        <end position="695"/>
    </location>
</feature>
<dbReference type="AlphaFoldDB" id="A0AAV5UXD7"/>
<keyword evidence="2" id="KW-0677">Repeat</keyword>
<feature type="region of interest" description="Disordered" evidence="4">
    <location>
        <begin position="53"/>
        <end position="91"/>
    </location>
</feature>
<feature type="region of interest" description="Disordered" evidence="4">
    <location>
        <begin position="178"/>
        <end position="207"/>
    </location>
</feature>
<feature type="region of interest" description="Disordered" evidence="4">
    <location>
        <begin position="125"/>
        <end position="155"/>
    </location>
</feature>
<feature type="compositionally biased region" description="Polar residues" evidence="4">
    <location>
        <begin position="57"/>
        <end position="66"/>
    </location>
</feature>
<comment type="caution">
    <text evidence="5">The sequence shown here is derived from an EMBL/GenBank/DDBJ whole genome shotgun (WGS) entry which is preliminary data.</text>
</comment>
<dbReference type="InterPro" id="IPR032675">
    <property type="entry name" value="LRR_dom_sf"/>
</dbReference>
<name>A0AAV5UXD7_9BILA</name>
<organism evidence="5 6">
    <name type="scientific">Pristionchus fissidentatus</name>
    <dbReference type="NCBI Taxonomy" id="1538716"/>
    <lineage>
        <taxon>Eukaryota</taxon>
        <taxon>Metazoa</taxon>
        <taxon>Ecdysozoa</taxon>
        <taxon>Nematoda</taxon>
        <taxon>Chromadorea</taxon>
        <taxon>Rhabditida</taxon>
        <taxon>Rhabditina</taxon>
        <taxon>Diplogasteromorpha</taxon>
        <taxon>Diplogasteroidea</taxon>
        <taxon>Neodiplogasteridae</taxon>
        <taxon>Pristionchus</taxon>
    </lineage>
</organism>
<evidence type="ECO:0000256" key="4">
    <source>
        <dbReference type="SAM" id="MobiDB-lite"/>
    </source>
</evidence>
<dbReference type="PANTHER" id="PTHR24112:SF9">
    <property type="entry name" value="PROTEIN PHOSPHATASE 1 REGULATORY SUBUNIT 37"/>
    <property type="match status" value="1"/>
</dbReference>
<keyword evidence="1" id="KW-0433">Leucine-rich repeat</keyword>
<comment type="similarity">
    <text evidence="3">Belongs to the PPP1R37 family.</text>
</comment>
<sequence>IDHLVCAGNASVPLPLQRCRGGQISLSPSIVASPPASPTVSSFSTRFFSRSPPKAIPTSNLQHGAGSSTNSPSSSSAPSLPSPLLLTSPPRSPSGIKGMSIKFLSGLQDLLGMYDAGVPTINTDVTSPGSSGSSASLPSSSSPRLPSPSSVAAPSHLAQLQSPSLPIAPIFTRDQIQSAVQQSSSSSSSLSLQRKRSAQEVNRVEARARDDEPIRRCSHNRTVHFPDEEELVTGFHDAPRSPFIVFLADGSCSPAVPPVPPDPEEITMEYRKACRLFNTRPLQMVINQIKCFHRVAGVRQESLSLKGERVGLEQMESLEAILKRVQFEAIDFEYTFLDDETAISLGEMIEFYDSSHRLNLSFNKSIMMRGWNAIFKAVRNCSSLNVLNLRYTSLSDKSIPALCRTLRGQPPIALSCIHLENVSLSGKGLLMVVCALKANTTIKELYLGENSLQPSDGAYLYQLISSNGALQMLDLRNNQLQDGGLRHICDGLKSSETRERSQLSALVLWNNRLTGASMDSLANALMVNDRLETLNIGCNRLGVDGVVHLKKALQDTRCNLHRLGLQSTSLDCQAAIELAECLAENMSMVRVDLRDNSSIGSAGLLALHSAMKMNKTITLLNIDQSAATTLSTKTKPYQEEFRRLYDEIREACERNKTAALAAMSAHAEDIMDGVDSPMGEKREEEERREKERVQGAEEGEEKENVETPSTSVAAPIVEIAAPAATAANGETTAVENGEKKKEEE</sequence>
<protein>
    <submittedName>
        <fullName evidence="5">Uncharacterized protein</fullName>
    </submittedName>
</protein>